<name>A0AA89BDN6_9ASTE</name>
<dbReference type="Pfam" id="PF13962">
    <property type="entry name" value="PGG"/>
    <property type="match status" value="1"/>
</dbReference>
<keyword evidence="1" id="KW-0472">Membrane</keyword>
<dbReference type="Proteomes" id="UP001188597">
    <property type="component" value="Unassembled WGS sequence"/>
</dbReference>
<dbReference type="GO" id="GO:0016020">
    <property type="term" value="C:membrane"/>
    <property type="evidence" value="ECO:0007669"/>
    <property type="project" value="TreeGrafter"/>
</dbReference>
<feature type="transmembrane region" description="Helical" evidence="1">
    <location>
        <begin position="250"/>
        <end position="269"/>
    </location>
</feature>
<organism evidence="3 4">
    <name type="scientific">Escallonia herrerae</name>
    <dbReference type="NCBI Taxonomy" id="1293975"/>
    <lineage>
        <taxon>Eukaryota</taxon>
        <taxon>Viridiplantae</taxon>
        <taxon>Streptophyta</taxon>
        <taxon>Embryophyta</taxon>
        <taxon>Tracheophyta</taxon>
        <taxon>Spermatophyta</taxon>
        <taxon>Magnoliopsida</taxon>
        <taxon>eudicotyledons</taxon>
        <taxon>Gunneridae</taxon>
        <taxon>Pentapetalae</taxon>
        <taxon>asterids</taxon>
        <taxon>campanulids</taxon>
        <taxon>Escalloniales</taxon>
        <taxon>Escalloniaceae</taxon>
        <taxon>Escallonia</taxon>
    </lineage>
</organism>
<evidence type="ECO:0000256" key="1">
    <source>
        <dbReference type="SAM" id="Phobius"/>
    </source>
</evidence>
<protein>
    <recommendedName>
        <fullName evidence="2">PGG domain-containing protein</fullName>
    </recommendedName>
</protein>
<dbReference type="PANTHER" id="PTHR24177:SF292">
    <property type="entry name" value="ANKYRIN REPEAT FAMILY PROTEIN-RELATED"/>
    <property type="match status" value="1"/>
</dbReference>
<accession>A0AA89BDN6</accession>
<feature type="transmembrane region" description="Helical" evidence="1">
    <location>
        <begin position="289"/>
        <end position="312"/>
    </location>
</feature>
<evidence type="ECO:0000313" key="3">
    <source>
        <dbReference type="EMBL" id="KAK3038010.1"/>
    </source>
</evidence>
<gene>
    <name evidence="3" type="ORF">RJ639_029961</name>
</gene>
<feature type="domain" description="PGG" evidence="2">
    <location>
        <begin position="240"/>
        <end position="354"/>
    </location>
</feature>
<feature type="transmembrane region" description="Helical" evidence="1">
    <location>
        <begin position="333"/>
        <end position="355"/>
    </location>
</feature>
<sequence length="407" mass="46562">MGLVYLTVRKKLHAAFWAVIEVLGKDLIYICILHLRSDRLTSSNVIELFCLIKISVPQVRHIRDRKLKHCETRQFVKCLCLEVVKLKFFKALEIIYWPFDAAVAMGICEIAEEIFELFPGILYCKTMDLETVFHQAILFRRENVFNIIYQFEGAEHYLLSSPDGSGNNCLHAAGHLVPQQKSNLRTHTAGTAMQAQREVQWFKEVERLMQPADREKRNLEGKTPRMVFIETHEELVREAEKWMKDTAKSYTIAASLVLTVVFAAATTIPGGNNSVNGLPRYSMEKAYDVFVISDALSLFSSISCVLIFLSIFTSRYSENDFLYGLPNRMIGGLLTLFISIVSMMIASTIAIYLVFGDKRTWVLFLAAGLACLPVTFFASFHFSLLFDMIRSTYFPGLFRKRTDRILY</sequence>
<dbReference type="EMBL" id="JAVXUP010000107">
    <property type="protein sequence ID" value="KAK3038010.1"/>
    <property type="molecule type" value="Genomic_DNA"/>
</dbReference>
<dbReference type="InterPro" id="IPR026961">
    <property type="entry name" value="PGG_dom"/>
</dbReference>
<comment type="caution">
    <text evidence="3">The sequence shown here is derived from an EMBL/GenBank/DDBJ whole genome shotgun (WGS) entry which is preliminary data.</text>
</comment>
<reference evidence="3" key="1">
    <citation type="submission" date="2022-12" db="EMBL/GenBank/DDBJ databases">
        <title>Draft genome assemblies for two species of Escallonia (Escalloniales).</title>
        <authorList>
            <person name="Chanderbali A."/>
            <person name="Dervinis C."/>
            <person name="Anghel I."/>
            <person name="Soltis D."/>
            <person name="Soltis P."/>
            <person name="Zapata F."/>
        </authorList>
    </citation>
    <scope>NUCLEOTIDE SEQUENCE</scope>
    <source>
        <strain evidence="3">UCBG64.0493</strain>
        <tissue evidence="3">Leaf</tissue>
    </source>
</reference>
<keyword evidence="1" id="KW-0812">Transmembrane</keyword>
<dbReference type="AlphaFoldDB" id="A0AA89BDN6"/>
<dbReference type="PANTHER" id="PTHR24177">
    <property type="entry name" value="CASKIN"/>
    <property type="match status" value="1"/>
</dbReference>
<evidence type="ECO:0000259" key="2">
    <source>
        <dbReference type="Pfam" id="PF13962"/>
    </source>
</evidence>
<evidence type="ECO:0000313" key="4">
    <source>
        <dbReference type="Proteomes" id="UP001188597"/>
    </source>
</evidence>
<keyword evidence="4" id="KW-1185">Reference proteome</keyword>
<proteinExistence type="predicted"/>
<feature type="transmembrane region" description="Helical" evidence="1">
    <location>
        <begin position="361"/>
        <end position="386"/>
    </location>
</feature>
<keyword evidence="1" id="KW-1133">Transmembrane helix</keyword>